<comment type="caution">
    <text evidence="1">The sequence shown here is derived from an EMBL/GenBank/DDBJ whole genome shotgun (WGS) entry which is preliminary data.</text>
</comment>
<dbReference type="AlphaFoldDB" id="A0A9W7EVH7"/>
<dbReference type="InterPro" id="IPR032675">
    <property type="entry name" value="LRR_dom_sf"/>
</dbReference>
<accession>A0A9W7EVH7</accession>
<proteinExistence type="predicted"/>
<name>A0A9W7EVH7_9STRA</name>
<evidence type="ECO:0000313" key="1">
    <source>
        <dbReference type="EMBL" id="GMH94159.1"/>
    </source>
</evidence>
<dbReference type="InterPro" id="IPR026906">
    <property type="entry name" value="LRR_5"/>
</dbReference>
<dbReference type="Gene3D" id="3.80.10.10">
    <property type="entry name" value="Ribonuclease Inhibitor"/>
    <property type="match status" value="2"/>
</dbReference>
<dbReference type="Pfam" id="PF13306">
    <property type="entry name" value="LRR_5"/>
    <property type="match status" value="2"/>
</dbReference>
<dbReference type="PANTHER" id="PTHR45661">
    <property type="entry name" value="SURFACE ANTIGEN"/>
    <property type="match status" value="1"/>
</dbReference>
<sequence>MTIPDSLETLGEDVFWDCSKLLPLYINEKCVYDEDTAVVVYLRMQQIIQLRTAEMEKVIAEQAAENAALTAENEALKIAALTTEAAAMKIANVPAVHTDDFISTIDFKRHFVGFVHVEMLLVLREVCKRWNDVVVERIDESVESGVMIVHGGKGISGEVASARRERRALATQVIFLLNITKVGDGACEAAKNLVVVDIPDVVTSIRSHAFAYCANLTTVSFPTTLTSIGVCTFSFCPSLENVDLLHTNLQELGRFAFDNCSELKSMTIPDSLQTIGPHIFYGCSKLVPSNIIVSDLTIDTTPEVVTHLRSQMSLNALFSGNNFLNTDDFRRLIVPYLSNDALMAMRLASKPWSRVADEFISDGVESGTMMVHDGNDVGDARDKGREFWDSLEARHTPVRRVIFLLNIKKVGQNACRYAVNLVVVDIPEGVTSIGNSAFYLCSSLTTVSFPTTLTLIGDFAFDDCSSLENVYLLHTNLRKLGSGAFFGCSELSSMTIPDSLQTFGSDVFVYCDKLVPSSIDIIHLPDKTSEVVVYLRSSQI</sequence>
<organism evidence="1 2">
    <name type="scientific">Triparma laevis f. inornata</name>
    <dbReference type="NCBI Taxonomy" id="1714386"/>
    <lineage>
        <taxon>Eukaryota</taxon>
        <taxon>Sar</taxon>
        <taxon>Stramenopiles</taxon>
        <taxon>Ochrophyta</taxon>
        <taxon>Bolidophyceae</taxon>
        <taxon>Parmales</taxon>
        <taxon>Triparmaceae</taxon>
        <taxon>Triparma</taxon>
    </lineage>
</organism>
<dbReference type="EMBL" id="BLQM01000547">
    <property type="protein sequence ID" value="GMH94159.1"/>
    <property type="molecule type" value="Genomic_DNA"/>
</dbReference>
<dbReference type="InterPro" id="IPR053139">
    <property type="entry name" value="Surface_bspA-like"/>
</dbReference>
<reference evidence="2" key="1">
    <citation type="journal article" date="2023" name="Commun. Biol.">
        <title>Genome analysis of Parmales, the sister group of diatoms, reveals the evolutionary specialization of diatoms from phago-mixotrophs to photoautotrophs.</title>
        <authorList>
            <person name="Ban H."/>
            <person name="Sato S."/>
            <person name="Yoshikawa S."/>
            <person name="Yamada K."/>
            <person name="Nakamura Y."/>
            <person name="Ichinomiya M."/>
            <person name="Sato N."/>
            <person name="Blanc-Mathieu R."/>
            <person name="Endo H."/>
            <person name="Kuwata A."/>
            <person name="Ogata H."/>
        </authorList>
    </citation>
    <scope>NUCLEOTIDE SEQUENCE [LARGE SCALE GENOMIC DNA]</scope>
</reference>
<protein>
    <recommendedName>
        <fullName evidence="3">Leucine-rich repeat protein</fullName>
    </recommendedName>
</protein>
<evidence type="ECO:0000313" key="2">
    <source>
        <dbReference type="Proteomes" id="UP001162640"/>
    </source>
</evidence>
<gene>
    <name evidence="1" type="ORF">TL16_g12827</name>
</gene>
<evidence type="ECO:0008006" key="3">
    <source>
        <dbReference type="Google" id="ProtNLM"/>
    </source>
</evidence>
<dbReference type="Proteomes" id="UP001162640">
    <property type="component" value="Unassembled WGS sequence"/>
</dbReference>
<dbReference type="SUPFAM" id="SSF52058">
    <property type="entry name" value="L domain-like"/>
    <property type="match status" value="1"/>
</dbReference>
<dbReference type="PANTHER" id="PTHR45661:SF3">
    <property type="entry name" value="IG-LIKE DOMAIN-CONTAINING PROTEIN"/>
    <property type="match status" value="1"/>
</dbReference>